<dbReference type="EMBL" id="BSPK01000116">
    <property type="protein sequence ID" value="GLS67672.1"/>
    <property type="molecule type" value="Genomic_DNA"/>
</dbReference>
<name>A0A512JBM5_9HYPH</name>
<protein>
    <submittedName>
        <fullName evidence="1">Uncharacterized protein</fullName>
    </submittedName>
</protein>
<comment type="caution">
    <text evidence="1">The sequence shown here is derived from an EMBL/GenBank/DDBJ whole genome shotgun (WGS) entry which is preliminary data.</text>
</comment>
<dbReference type="Proteomes" id="UP000321960">
    <property type="component" value="Unassembled WGS sequence"/>
</dbReference>
<dbReference type="OrthoDB" id="7973217at2"/>
<dbReference type="Proteomes" id="UP001156856">
    <property type="component" value="Unassembled WGS sequence"/>
</dbReference>
<evidence type="ECO:0000313" key="3">
    <source>
        <dbReference type="Proteomes" id="UP000321960"/>
    </source>
</evidence>
<accession>A0A512JBM5</accession>
<dbReference type="EMBL" id="BJZU01000151">
    <property type="protein sequence ID" value="GEP07383.1"/>
    <property type="molecule type" value="Genomic_DNA"/>
</dbReference>
<dbReference type="RefSeq" id="WP_147028843.1">
    <property type="nucleotide sequence ID" value="NZ_BJZU01000151.1"/>
</dbReference>
<evidence type="ECO:0000313" key="2">
    <source>
        <dbReference type="EMBL" id="GLS67672.1"/>
    </source>
</evidence>
<organism evidence="1 3">
    <name type="scientific">Methylobacterium oxalidis</name>
    <dbReference type="NCBI Taxonomy" id="944322"/>
    <lineage>
        <taxon>Bacteria</taxon>
        <taxon>Pseudomonadati</taxon>
        <taxon>Pseudomonadota</taxon>
        <taxon>Alphaproteobacteria</taxon>
        <taxon>Hyphomicrobiales</taxon>
        <taxon>Methylobacteriaceae</taxon>
        <taxon>Methylobacterium</taxon>
    </lineage>
</organism>
<gene>
    <name evidence="2" type="ORF">GCM10007888_60570</name>
    <name evidence="1" type="ORF">MOX02_54210</name>
</gene>
<keyword evidence="4" id="KW-1185">Reference proteome</keyword>
<reference evidence="2" key="1">
    <citation type="journal article" date="2014" name="Int. J. Syst. Evol. Microbiol.">
        <title>Complete genome of a new Firmicutes species belonging to the dominant human colonic microbiota ('Ruminococcus bicirculans') reveals two chromosomes and a selective capacity to utilize plant glucans.</title>
        <authorList>
            <consortium name="NISC Comparative Sequencing Program"/>
            <person name="Wegmann U."/>
            <person name="Louis P."/>
            <person name="Goesmann A."/>
            <person name="Henrissat B."/>
            <person name="Duncan S.H."/>
            <person name="Flint H.J."/>
        </authorList>
    </citation>
    <scope>NUCLEOTIDE SEQUENCE</scope>
    <source>
        <strain evidence="2">NBRC 107715</strain>
    </source>
</reference>
<proteinExistence type="predicted"/>
<evidence type="ECO:0000313" key="4">
    <source>
        <dbReference type="Proteomes" id="UP001156856"/>
    </source>
</evidence>
<reference evidence="1 3" key="3">
    <citation type="submission" date="2019-07" db="EMBL/GenBank/DDBJ databases">
        <title>Whole genome shotgun sequence of Methylobacterium oxalidis NBRC 107715.</title>
        <authorList>
            <person name="Hosoyama A."/>
            <person name="Uohara A."/>
            <person name="Ohji S."/>
            <person name="Ichikawa N."/>
        </authorList>
    </citation>
    <scope>NUCLEOTIDE SEQUENCE [LARGE SCALE GENOMIC DNA]</scope>
    <source>
        <strain evidence="1 3">NBRC 107715</strain>
    </source>
</reference>
<sequence length="153" mass="17381">MTAQAPDWIELPDEHVRPLHCLLDIFGPRALRRFTFEPHPTINYRGYTARWRLEDGQLFLKSAGGTVADPGWRSADGTRQCDLTDIHGSKELVFAGWITQDLLIPEPDRLWEAQVGTYLRIPVVNGKAVAEPSLFEVGVSELARELFRRRVVT</sequence>
<reference evidence="4" key="2">
    <citation type="journal article" date="2019" name="Int. J. Syst. Evol. Microbiol.">
        <title>The Global Catalogue of Microorganisms (GCM) 10K type strain sequencing project: providing services to taxonomists for standard genome sequencing and annotation.</title>
        <authorList>
            <consortium name="The Broad Institute Genomics Platform"/>
            <consortium name="The Broad Institute Genome Sequencing Center for Infectious Disease"/>
            <person name="Wu L."/>
            <person name="Ma J."/>
        </authorList>
    </citation>
    <scope>NUCLEOTIDE SEQUENCE [LARGE SCALE GENOMIC DNA]</scope>
    <source>
        <strain evidence="4">NBRC 107715</strain>
    </source>
</reference>
<reference evidence="2" key="4">
    <citation type="submission" date="2023-01" db="EMBL/GenBank/DDBJ databases">
        <title>Draft genome sequence of Methylobacterium oxalidis strain NBRC 107715.</title>
        <authorList>
            <person name="Sun Q."/>
            <person name="Mori K."/>
        </authorList>
    </citation>
    <scope>NUCLEOTIDE SEQUENCE</scope>
    <source>
        <strain evidence="2">NBRC 107715</strain>
    </source>
</reference>
<evidence type="ECO:0000313" key="1">
    <source>
        <dbReference type="EMBL" id="GEP07383.1"/>
    </source>
</evidence>
<dbReference type="AlphaFoldDB" id="A0A512JBM5"/>